<dbReference type="AlphaFoldDB" id="A0A818CEZ5"/>
<comment type="caution">
    <text evidence="6">The sequence shown here is derived from an EMBL/GenBank/DDBJ whole genome shotgun (WGS) entry which is preliminary data.</text>
</comment>
<dbReference type="Pfam" id="PF01406">
    <property type="entry name" value="tRNA-synt_1e"/>
    <property type="match status" value="1"/>
</dbReference>
<dbReference type="Proteomes" id="UP000663848">
    <property type="component" value="Unassembled WGS sequence"/>
</dbReference>
<dbReference type="GO" id="GO:0005737">
    <property type="term" value="C:cytoplasm"/>
    <property type="evidence" value="ECO:0007669"/>
    <property type="project" value="TreeGrafter"/>
</dbReference>
<evidence type="ECO:0000256" key="2">
    <source>
        <dbReference type="ARBA" id="ARBA00022741"/>
    </source>
</evidence>
<gene>
    <name evidence="8" type="ORF">FME351_LOCUS22484</name>
    <name evidence="7" type="ORF">GRG538_LOCUS22505</name>
    <name evidence="10" type="ORF">HFQ381_LOCUS26526</name>
    <name evidence="6" type="ORF">LUA448_LOCUS20082</name>
    <name evidence="12" type="ORF">QYT958_LOCUS22012</name>
    <name evidence="5" type="ORF">TIS948_LOCUS2509</name>
    <name evidence="11" type="ORF">TSG867_LOCUS27311</name>
    <name evidence="9" type="ORF">UJA718_LOCUS19936</name>
</gene>
<dbReference type="Proteomes" id="UP000663869">
    <property type="component" value="Unassembled WGS sequence"/>
</dbReference>
<evidence type="ECO:0000313" key="5">
    <source>
        <dbReference type="EMBL" id="CAF3022182.1"/>
    </source>
</evidence>
<dbReference type="EMBL" id="CAJOBR010004123">
    <property type="protein sequence ID" value="CAF4768208.1"/>
    <property type="molecule type" value="Genomic_DNA"/>
</dbReference>
<dbReference type="EMBL" id="CAJNXB010000114">
    <property type="protein sequence ID" value="CAF3022182.1"/>
    <property type="molecule type" value="Genomic_DNA"/>
</dbReference>
<evidence type="ECO:0000313" key="10">
    <source>
        <dbReference type="EMBL" id="CAF4484335.1"/>
    </source>
</evidence>
<dbReference type="Proteomes" id="UP000663862">
    <property type="component" value="Unassembled WGS sequence"/>
</dbReference>
<dbReference type="InterPro" id="IPR032678">
    <property type="entry name" value="tRNA-synt_1_cat_dom"/>
</dbReference>
<evidence type="ECO:0000313" key="13">
    <source>
        <dbReference type="Proteomes" id="UP000663833"/>
    </source>
</evidence>
<proteinExistence type="predicted"/>
<feature type="domain" description="tRNA synthetases class I catalytic" evidence="4">
    <location>
        <begin position="22"/>
        <end position="111"/>
    </location>
</feature>
<dbReference type="PANTHER" id="PTHR10890:SF3">
    <property type="entry name" value="CYSTEINE--TRNA LIGASE, CYTOPLASMIC"/>
    <property type="match status" value="1"/>
</dbReference>
<protein>
    <recommendedName>
        <fullName evidence="4">tRNA synthetases class I catalytic domain-containing protein</fullName>
    </recommendedName>
</protein>
<name>A0A818CEZ5_9BILA</name>
<evidence type="ECO:0000256" key="3">
    <source>
        <dbReference type="ARBA" id="ARBA00022840"/>
    </source>
</evidence>
<dbReference type="EMBL" id="CAJNYD010002549">
    <property type="protein sequence ID" value="CAF3428060.1"/>
    <property type="molecule type" value="Genomic_DNA"/>
</dbReference>
<keyword evidence="2" id="KW-0547">Nucleotide-binding</keyword>
<dbReference type="EMBL" id="CAJOBP010003623">
    <property type="protein sequence ID" value="CAF4412545.1"/>
    <property type="molecule type" value="Genomic_DNA"/>
</dbReference>
<dbReference type="InterPro" id="IPR014729">
    <property type="entry name" value="Rossmann-like_a/b/a_fold"/>
</dbReference>
<keyword evidence="1" id="KW-0436">Ligase</keyword>
<accession>A0A818CEZ5</accession>
<dbReference type="EMBL" id="CAJOBO010003205">
    <property type="protein sequence ID" value="CAF4484335.1"/>
    <property type="molecule type" value="Genomic_DNA"/>
</dbReference>
<evidence type="ECO:0000256" key="1">
    <source>
        <dbReference type="ARBA" id="ARBA00022598"/>
    </source>
</evidence>
<dbReference type="EMBL" id="CAJOBQ010003075">
    <property type="protein sequence ID" value="CAF4592681.1"/>
    <property type="molecule type" value="Genomic_DNA"/>
</dbReference>
<dbReference type="GO" id="GO:0005524">
    <property type="term" value="F:ATP binding"/>
    <property type="evidence" value="ECO:0007669"/>
    <property type="project" value="UniProtKB-KW"/>
</dbReference>
<dbReference type="GO" id="GO:0006423">
    <property type="term" value="P:cysteinyl-tRNA aminoacylation"/>
    <property type="evidence" value="ECO:0007669"/>
    <property type="project" value="TreeGrafter"/>
</dbReference>
<dbReference type="EMBL" id="CAJNYU010002923">
    <property type="protein sequence ID" value="CAF3611768.1"/>
    <property type="molecule type" value="Genomic_DNA"/>
</dbReference>
<evidence type="ECO:0000313" key="14">
    <source>
        <dbReference type="Proteomes" id="UP000663873"/>
    </source>
</evidence>
<evidence type="ECO:0000313" key="11">
    <source>
        <dbReference type="EMBL" id="CAF4592681.1"/>
    </source>
</evidence>
<dbReference type="Proteomes" id="UP000663851">
    <property type="component" value="Unassembled WGS sequence"/>
</dbReference>
<keyword evidence="14" id="KW-1185">Reference proteome</keyword>
<dbReference type="EMBL" id="CAJNYT010003746">
    <property type="protein sequence ID" value="CAF3597299.1"/>
    <property type="molecule type" value="Genomic_DNA"/>
</dbReference>
<evidence type="ECO:0000313" key="12">
    <source>
        <dbReference type="EMBL" id="CAF4768208.1"/>
    </source>
</evidence>
<dbReference type="Proteomes" id="UP000663873">
    <property type="component" value="Unassembled WGS sequence"/>
</dbReference>
<dbReference type="PANTHER" id="PTHR10890">
    <property type="entry name" value="CYSTEINYL-TRNA SYNTHETASE"/>
    <property type="match status" value="1"/>
</dbReference>
<dbReference type="Gene3D" id="3.40.50.620">
    <property type="entry name" value="HUPs"/>
    <property type="match status" value="1"/>
</dbReference>
<evidence type="ECO:0000313" key="9">
    <source>
        <dbReference type="EMBL" id="CAF4412545.1"/>
    </source>
</evidence>
<organism evidence="6 13">
    <name type="scientific">Rotaria socialis</name>
    <dbReference type="NCBI Taxonomy" id="392032"/>
    <lineage>
        <taxon>Eukaryota</taxon>
        <taxon>Metazoa</taxon>
        <taxon>Spiralia</taxon>
        <taxon>Gnathifera</taxon>
        <taxon>Rotifera</taxon>
        <taxon>Eurotatoria</taxon>
        <taxon>Bdelloidea</taxon>
        <taxon>Philodinida</taxon>
        <taxon>Philodinidae</taxon>
        <taxon>Rotaria</taxon>
    </lineage>
</organism>
<dbReference type="Proteomes" id="UP000663872">
    <property type="component" value="Unassembled WGS sequence"/>
</dbReference>
<sequence>MAKILTETAVYGHVSFTWALVHTSAHVRQKIDNIFQLIYYGYAYVSNSSVYFGTLSFKRQFLHDKLKLDRLHNITVLCEREEALTTTKFTSEAKKNKSDFLLWKKSEPGELS</sequence>
<evidence type="ECO:0000313" key="7">
    <source>
        <dbReference type="EMBL" id="CAF3597299.1"/>
    </source>
</evidence>
<evidence type="ECO:0000259" key="4">
    <source>
        <dbReference type="Pfam" id="PF01406"/>
    </source>
</evidence>
<evidence type="ECO:0000313" key="8">
    <source>
        <dbReference type="EMBL" id="CAF3611768.1"/>
    </source>
</evidence>
<reference evidence="6" key="1">
    <citation type="submission" date="2021-02" db="EMBL/GenBank/DDBJ databases">
        <authorList>
            <person name="Nowell W R."/>
        </authorList>
    </citation>
    <scope>NUCLEOTIDE SEQUENCE</scope>
</reference>
<dbReference type="OrthoDB" id="10516943at2759"/>
<dbReference type="Proteomes" id="UP000663833">
    <property type="component" value="Unassembled WGS sequence"/>
</dbReference>
<dbReference type="InterPro" id="IPR024909">
    <property type="entry name" value="Cys-tRNA/MSH_ligase"/>
</dbReference>
<dbReference type="Proteomes" id="UP000663825">
    <property type="component" value="Unassembled WGS sequence"/>
</dbReference>
<keyword evidence="3" id="KW-0067">ATP-binding</keyword>
<dbReference type="GO" id="GO:0004817">
    <property type="term" value="F:cysteine-tRNA ligase activity"/>
    <property type="evidence" value="ECO:0007669"/>
    <property type="project" value="TreeGrafter"/>
</dbReference>
<evidence type="ECO:0000313" key="6">
    <source>
        <dbReference type="EMBL" id="CAF3428060.1"/>
    </source>
</evidence>